<dbReference type="InterPro" id="IPR036894">
    <property type="entry name" value="YbaB-like_sf"/>
</dbReference>
<dbReference type="RefSeq" id="WP_127935049.1">
    <property type="nucleotide sequence ID" value="NZ_SAUN01000001.1"/>
</dbReference>
<dbReference type="InterPro" id="IPR004401">
    <property type="entry name" value="YbaB/EbfC"/>
</dbReference>
<name>A0A438MBG5_9ACTN</name>
<organism evidence="1 2">
    <name type="scientific">Nonomuraea polychroma</name>
    <dbReference type="NCBI Taxonomy" id="46176"/>
    <lineage>
        <taxon>Bacteria</taxon>
        <taxon>Bacillati</taxon>
        <taxon>Actinomycetota</taxon>
        <taxon>Actinomycetes</taxon>
        <taxon>Streptosporangiales</taxon>
        <taxon>Streptosporangiaceae</taxon>
        <taxon>Nonomuraea</taxon>
    </lineage>
</organism>
<keyword evidence="2" id="KW-1185">Reference proteome</keyword>
<protein>
    <submittedName>
        <fullName evidence="1">DNA-binding protein YbaB</fullName>
    </submittedName>
</protein>
<dbReference type="SUPFAM" id="SSF82607">
    <property type="entry name" value="YbaB-like"/>
    <property type="match status" value="1"/>
</dbReference>
<proteinExistence type="predicted"/>
<comment type="caution">
    <text evidence="1">The sequence shown here is derived from an EMBL/GenBank/DDBJ whole genome shotgun (WGS) entry which is preliminary data.</text>
</comment>
<dbReference type="OrthoDB" id="3541191at2"/>
<dbReference type="Proteomes" id="UP000284824">
    <property type="component" value="Unassembled WGS sequence"/>
</dbReference>
<dbReference type="AlphaFoldDB" id="A0A438MBG5"/>
<dbReference type="EMBL" id="SAUN01000001">
    <property type="protein sequence ID" value="RVX43062.1"/>
    <property type="molecule type" value="Genomic_DNA"/>
</dbReference>
<evidence type="ECO:0000313" key="2">
    <source>
        <dbReference type="Proteomes" id="UP000284824"/>
    </source>
</evidence>
<gene>
    <name evidence="1" type="ORF">EDD27_5731</name>
</gene>
<dbReference type="GO" id="GO:0003677">
    <property type="term" value="F:DNA binding"/>
    <property type="evidence" value="ECO:0007669"/>
    <property type="project" value="UniProtKB-KW"/>
</dbReference>
<sequence>MTTPSPEADAEHMERVLSQGARMMARLRQAQAELRDVSGRAESSDGMVRAVADGRGGIVELRLDPRVMRLDHAALGKQVTAVLQDAQREAETRVRRITDDAMADTEHMPQPLDETFIRDRVEQVARNLIS</sequence>
<dbReference type="Gene3D" id="3.30.1310.10">
    <property type="entry name" value="Nucleoid-associated protein YbaB-like domain"/>
    <property type="match status" value="1"/>
</dbReference>
<keyword evidence="1" id="KW-0238">DNA-binding</keyword>
<accession>A0A438MBG5</accession>
<evidence type="ECO:0000313" key="1">
    <source>
        <dbReference type="EMBL" id="RVX43062.1"/>
    </source>
</evidence>
<reference evidence="1 2" key="1">
    <citation type="submission" date="2019-01" db="EMBL/GenBank/DDBJ databases">
        <title>Sequencing the genomes of 1000 actinobacteria strains.</title>
        <authorList>
            <person name="Klenk H.-P."/>
        </authorList>
    </citation>
    <scope>NUCLEOTIDE SEQUENCE [LARGE SCALE GENOMIC DNA]</scope>
    <source>
        <strain evidence="1 2">DSM 43925</strain>
    </source>
</reference>
<dbReference type="Pfam" id="PF02575">
    <property type="entry name" value="YbaB_DNA_bd"/>
    <property type="match status" value="1"/>
</dbReference>